<evidence type="ECO:0000313" key="1">
    <source>
        <dbReference type="EMBL" id="KAK5163722.1"/>
    </source>
</evidence>
<dbReference type="RefSeq" id="XP_064654124.1">
    <property type="nucleotide sequence ID" value="XM_064807615.1"/>
</dbReference>
<protein>
    <submittedName>
        <fullName evidence="1">Uncharacterized protein</fullName>
    </submittedName>
</protein>
<sequence>MRLKDARRLNGLLMNVTDADGTTVFSTVGDAEHEGFDGVKGNISITAKPHHAVLKGRLSFTVPGPDDADENGTEVTGTWIYVSRGVAQTEHEDEVQAFHELHEAMLAKAKEPVADIFESYMQMRNGA</sequence>
<comment type="caution">
    <text evidence="1">The sequence shown here is derived from an EMBL/GenBank/DDBJ whole genome shotgun (WGS) entry which is preliminary data.</text>
</comment>
<name>A0AAV9NWA2_9PEZI</name>
<organism evidence="1 2">
    <name type="scientific">Saxophila tyrrhenica</name>
    <dbReference type="NCBI Taxonomy" id="1690608"/>
    <lineage>
        <taxon>Eukaryota</taxon>
        <taxon>Fungi</taxon>
        <taxon>Dikarya</taxon>
        <taxon>Ascomycota</taxon>
        <taxon>Pezizomycotina</taxon>
        <taxon>Dothideomycetes</taxon>
        <taxon>Dothideomycetidae</taxon>
        <taxon>Mycosphaerellales</taxon>
        <taxon>Extremaceae</taxon>
        <taxon>Saxophila</taxon>
    </lineage>
</organism>
<accession>A0AAV9NWA2</accession>
<gene>
    <name evidence="1" type="ORF">LTR77_010395</name>
</gene>
<dbReference type="EMBL" id="JAVRRT010000023">
    <property type="protein sequence ID" value="KAK5163722.1"/>
    <property type="molecule type" value="Genomic_DNA"/>
</dbReference>
<dbReference type="GeneID" id="89931723"/>
<proteinExistence type="predicted"/>
<keyword evidence="2" id="KW-1185">Reference proteome</keyword>
<evidence type="ECO:0000313" key="2">
    <source>
        <dbReference type="Proteomes" id="UP001337655"/>
    </source>
</evidence>
<dbReference type="Proteomes" id="UP001337655">
    <property type="component" value="Unassembled WGS sequence"/>
</dbReference>
<reference evidence="1 2" key="1">
    <citation type="submission" date="2023-08" db="EMBL/GenBank/DDBJ databases">
        <title>Black Yeasts Isolated from many extreme environments.</title>
        <authorList>
            <person name="Coleine C."/>
            <person name="Stajich J.E."/>
            <person name="Selbmann L."/>
        </authorList>
    </citation>
    <scope>NUCLEOTIDE SEQUENCE [LARGE SCALE GENOMIC DNA]</scope>
    <source>
        <strain evidence="1 2">CCFEE 5935</strain>
    </source>
</reference>
<dbReference type="AlphaFoldDB" id="A0AAV9NWA2"/>